<gene>
    <name evidence="1" type="ORF">L6452_17229</name>
</gene>
<evidence type="ECO:0000313" key="2">
    <source>
        <dbReference type="Proteomes" id="UP001055879"/>
    </source>
</evidence>
<organism evidence="1 2">
    <name type="scientific">Arctium lappa</name>
    <name type="common">Greater burdock</name>
    <name type="synonym">Lappa major</name>
    <dbReference type="NCBI Taxonomy" id="4217"/>
    <lineage>
        <taxon>Eukaryota</taxon>
        <taxon>Viridiplantae</taxon>
        <taxon>Streptophyta</taxon>
        <taxon>Embryophyta</taxon>
        <taxon>Tracheophyta</taxon>
        <taxon>Spermatophyta</taxon>
        <taxon>Magnoliopsida</taxon>
        <taxon>eudicotyledons</taxon>
        <taxon>Gunneridae</taxon>
        <taxon>Pentapetalae</taxon>
        <taxon>asterids</taxon>
        <taxon>campanulids</taxon>
        <taxon>Asterales</taxon>
        <taxon>Asteraceae</taxon>
        <taxon>Carduoideae</taxon>
        <taxon>Cardueae</taxon>
        <taxon>Arctiinae</taxon>
        <taxon>Arctium</taxon>
    </lineage>
</organism>
<reference evidence="1 2" key="2">
    <citation type="journal article" date="2022" name="Mol. Ecol. Resour.">
        <title>The genomes of chicory, endive, great burdock and yacon provide insights into Asteraceae paleo-polyploidization history and plant inulin production.</title>
        <authorList>
            <person name="Fan W."/>
            <person name="Wang S."/>
            <person name="Wang H."/>
            <person name="Wang A."/>
            <person name="Jiang F."/>
            <person name="Liu H."/>
            <person name="Zhao H."/>
            <person name="Xu D."/>
            <person name="Zhang Y."/>
        </authorList>
    </citation>
    <scope>NUCLEOTIDE SEQUENCE [LARGE SCALE GENOMIC DNA]</scope>
    <source>
        <strain evidence="2">cv. Niubang</strain>
    </source>
</reference>
<proteinExistence type="predicted"/>
<dbReference type="Proteomes" id="UP001055879">
    <property type="component" value="Linkage Group LG05"/>
</dbReference>
<reference evidence="2" key="1">
    <citation type="journal article" date="2022" name="Mol. Ecol. Resour.">
        <title>The genomes of chicory, endive, great burdock and yacon provide insights into Asteraceae palaeo-polyploidization history and plant inulin production.</title>
        <authorList>
            <person name="Fan W."/>
            <person name="Wang S."/>
            <person name="Wang H."/>
            <person name="Wang A."/>
            <person name="Jiang F."/>
            <person name="Liu H."/>
            <person name="Zhao H."/>
            <person name="Xu D."/>
            <person name="Zhang Y."/>
        </authorList>
    </citation>
    <scope>NUCLEOTIDE SEQUENCE [LARGE SCALE GENOMIC DNA]</scope>
    <source>
        <strain evidence="2">cv. Niubang</strain>
    </source>
</reference>
<comment type="caution">
    <text evidence="1">The sequence shown here is derived from an EMBL/GenBank/DDBJ whole genome shotgun (WGS) entry which is preliminary data.</text>
</comment>
<name>A0ACB9C2U8_ARCLA</name>
<protein>
    <submittedName>
        <fullName evidence="1">Uncharacterized protein</fullName>
    </submittedName>
</protein>
<keyword evidence="2" id="KW-1185">Reference proteome</keyword>
<sequence length="88" mass="10144">MSYIQQVRCPSYRRCFGTLGAYLIGLRAFANSAERYKLRKAGKDATFEAILFERQLPPRWIAGYLKLRTSIGLFVKEDKLHSLETLIS</sequence>
<evidence type="ECO:0000313" key="1">
    <source>
        <dbReference type="EMBL" id="KAI3728591.1"/>
    </source>
</evidence>
<dbReference type="EMBL" id="CM042051">
    <property type="protein sequence ID" value="KAI3728591.1"/>
    <property type="molecule type" value="Genomic_DNA"/>
</dbReference>
<accession>A0ACB9C2U8</accession>